<gene>
    <name evidence="1" type="ORF">MB901379_02782</name>
</gene>
<organism evidence="1 2">
    <name type="scientific">Mycobacterium basiliense</name>
    <dbReference type="NCBI Taxonomy" id="2094119"/>
    <lineage>
        <taxon>Bacteria</taxon>
        <taxon>Bacillati</taxon>
        <taxon>Actinomycetota</taxon>
        <taxon>Actinomycetes</taxon>
        <taxon>Mycobacteriales</taxon>
        <taxon>Mycobacteriaceae</taxon>
        <taxon>Mycobacterium</taxon>
    </lineage>
</organism>
<sequence>MRVAISTAYARVRDLSGEAGAANHAATAPDSQPSPNLGLAAIEYPRHSRRFVEPP</sequence>
<dbReference type="KEGG" id="mbai:MB901379_02782"/>
<accession>A0A3S5CZU8</accession>
<dbReference type="Proteomes" id="UP000269998">
    <property type="component" value="Chromosome"/>
</dbReference>
<keyword evidence="2" id="KW-1185">Reference proteome</keyword>
<dbReference type="EMBL" id="LR130759">
    <property type="protein sequence ID" value="VDM89213.1"/>
    <property type="molecule type" value="Genomic_DNA"/>
</dbReference>
<proteinExistence type="predicted"/>
<dbReference type="AlphaFoldDB" id="A0A3S5CZU8"/>
<protein>
    <submittedName>
        <fullName evidence="1">Uncharacterized protein</fullName>
    </submittedName>
</protein>
<reference evidence="2" key="1">
    <citation type="submission" date="2018-02" db="EMBL/GenBank/DDBJ databases">
        <authorList>
            <person name="Seth-Smith MB H."/>
            <person name="Seth-Smith H."/>
        </authorList>
    </citation>
    <scope>NUCLEOTIDE SEQUENCE [LARGE SCALE GENOMIC DNA]</scope>
</reference>
<name>A0A3S5CZU8_9MYCO</name>
<evidence type="ECO:0000313" key="2">
    <source>
        <dbReference type="Proteomes" id="UP000269998"/>
    </source>
</evidence>
<evidence type="ECO:0000313" key="1">
    <source>
        <dbReference type="EMBL" id="VDM89213.1"/>
    </source>
</evidence>